<proteinExistence type="inferred from homology"/>
<dbReference type="PANTHER" id="PTHR30070">
    <property type="entry name" value="HEME EXPORTER PROTEIN B"/>
    <property type="match status" value="1"/>
</dbReference>
<dbReference type="GO" id="GO:1903607">
    <property type="term" value="P:cytochrome c biosynthetic process"/>
    <property type="evidence" value="ECO:0007669"/>
    <property type="project" value="TreeGrafter"/>
</dbReference>
<evidence type="ECO:0000256" key="10">
    <source>
        <dbReference type="ARBA" id="ARBA00022989"/>
    </source>
</evidence>
<keyword evidence="8 13" id="KW-0812">Transmembrane</keyword>
<evidence type="ECO:0000256" key="2">
    <source>
        <dbReference type="ARBA" id="ARBA00004429"/>
    </source>
</evidence>
<evidence type="ECO:0000256" key="3">
    <source>
        <dbReference type="ARBA" id="ARBA00010544"/>
    </source>
</evidence>
<sequence length="221" mass="23700">MLAIKAIFKKEFTLIARGSAEMMMPLLFSVIVVSLFPLGVGPGPDTLQLIGPGVIWVAALLSALLGLEHLFRDDFQDGSLEQYLLSPASLTLMITVKVLCHWLFVIVPLIVISPLLALFLNLTLNMYWALLATLLLGTPLLSLVGAIAVALTLSVNKGGVLLAVLLLPVFIPLLIFATAAINNAALQLTWYGQLGIIGAMLIFAVAVCPYAISYAIRVSHH</sequence>
<evidence type="ECO:0000256" key="4">
    <source>
        <dbReference type="ARBA" id="ARBA00016452"/>
    </source>
</evidence>
<dbReference type="GO" id="GO:0005886">
    <property type="term" value="C:plasma membrane"/>
    <property type="evidence" value="ECO:0007669"/>
    <property type="project" value="UniProtKB-SubCell"/>
</dbReference>
<comment type="similarity">
    <text evidence="3 12">Belongs to the CcmB/CycW/HelB family.</text>
</comment>
<dbReference type="KEGG" id="pmaw:MACH26_32300"/>
<keyword evidence="9 12" id="KW-0201">Cytochrome c-type biogenesis</keyword>
<protein>
    <recommendedName>
        <fullName evidence="4 12">Heme exporter protein B</fullName>
    </recommendedName>
</protein>
<evidence type="ECO:0000256" key="12">
    <source>
        <dbReference type="PIRNR" id="PIRNR002764"/>
    </source>
</evidence>
<keyword evidence="7 12" id="KW-0997">Cell inner membrane</keyword>
<evidence type="ECO:0000256" key="9">
    <source>
        <dbReference type="ARBA" id="ARBA00022748"/>
    </source>
</evidence>
<evidence type="ECO:0000256" key="11">
    <source>
        <dbReference type="ARBA" id="ARBA00023136"/>
    </source>
</evidence>
<dbReference type="PIRSF" id="PIRSF002764">
    <property type="entry name" value="CcmB"/>
    <property type="match status" value="1"/>
</dbReference>
<dbReference type="PRINTS" id="PR01414">
    <property type="entry name" value="CCMBBIOGNSIS"/>
</dbReference>
<accession>A0AA48HTI9</accession>
<evidence type="ECO:0000256" key="8">
    <source>
        <dbReference type="ARBA" id="ARBA00022692"/>
    </source>
</evidence>
<dbReference type="InterPro" id="IPR003544">
    <property type="entry name" value="Cyt_c_biogenesis_CcmB"/>
</dbReference>
<keyword evidence="11 12" id="KW-0472">Membrane</keyword>
<evidence type="ECO:0000256" key="13">
    <source>
        <dbReference type="SAM" id="Phobius"/>
    </source>
</evidence>
<feature type="transmembrane region" description="Helical" evidence="13">
    <location>
        <begin position="126"/>
        <end position="153"/>
    </location>
</feature>
<dbReference type="PANTHER" id="PTHR30070:SF1">
    <property type="entry name" value="CYTOCHROME C BIOGENESIS B-RELATED"/>
    <property type="match status" value="1"/>
</dbReference>
<dbReference type="Proteomes" id="UP001333710">
    <property type="component" value="Chromosome"/>
</dbReference>
<keyword evidence="6 12" id="KW-1003">Cell membrane</keyword>
<dbReference type="RefSeq" id="WP_338293805.1">
    <property type="nucleotide sequence ID" value="NZ_AP027272.1"/>
</dbReference>
<keyword evidence="15" id="KW-1185">Reference proteome</keyword>
<comment type="function">
    <text evidence="1 12">Required for the export of heme to the periplasm for the biogenesis of c-type cytochromes.</text>
</comment>
<dbReference type="EMBL" id="AP027272">
    <property type="protein sequence ID" value="BDX07709.1"/>
    <property type="molecule type" value="Genomic_DNA"/>
</dbReference>
<feature type="transmembrane region" description="Helical" evidence="13">
    <location>
        <begin position="160"/>
        <end position="181"/>
    </location>
</feature>
<feature type="transmembrane region" description="Helical" evidence="13">
    <location>
        <begin position="46"/>
        <end position="67"/>
    </location>
</feature>
<evidence type="ECO:0000256" key="6">
    <source>
        <dbReference type="ARBA" id="ARBA00022475"/>
    </source>
</evidence>
<evidence type="ECO:0000256" key="5">
    <source>
        <dbReference type="ARBA" id="ARBA00022448"/>
    </source>
</evidence>
<feature type="transmembrane region" description="Helical" evidence="13">
    <location>
        <begin position="20"/>
        <end position="40"/>
    </location>
</feature>
<organism evidence="14 15">
    <name type="scientific">Planctobacterium marinum</name>
    <dbReference type="NCBI Taxonomy" id="1631968"/>
    <lineage>
        <taxon>Bacteria</taxon>
        <taxon>Pseudomonadati</taxon>
        <taxon>Pseudomonadota</taxon>
        <taxon>Gammaproteobacteria</taxon>
        <taxon>Alteromonadales</taxon>
        <taxon>Alteromonadaceae</taxon>
        <taxon>Planctobacterium</taxon>
    </lineage>
</organism>
<comment type="subcellular location">
    <subcellularLocation>
        <location evidence="2">Cell inner membrane</location>
        <topology evidence="2">Multi-pass membrane protein</topology>
    </subcellularLocation>
</comment>
<keyword evidence="5 12" id="KW-0813">Transport</keyword>
<evidence type="ECO:0000313" key="14">
    <source>
        <dbReference type="EMBL" id="BDX07709.1"/>
    </source>
</evidence>
<gene>
    <name evidence="14" type="primary">ccmB</name>
    <name evidence="14" type="ORF">MACH26_32300</name>
</gene>
<dbReference type="Pfam" id="PF03379">
    <property type="entry name" value="CcmB"/>
    <property type="match status" value="1"/>
</dbReference>
<evidence type="ECO:0000256" key="1">
    <source>
        <dbReference type="ARBA" id="ARBA00002442"/>
    </source>
</evidence>
<dbReference type="InterPro" id="IPR026031">
    <property type="entry name" value="Cyt_c_CcmB_bac"/>
</dbReference>
<feature type="transmembrane region" description="Helical" evidence="13">
    <location>
        <begin position="193"/>
        <end position="216"/>
    </location>
</feature>
<feature type="transmembrane region" description="Helical" evidence="13">
    <location>
        <begin position="99"/>
        <end position="120"/>
    </location>
</feature>
<dbReference type="NCBIfam" id="TIGR01190">
    <property type="entry name" value="ccmB"/>
    <property type="match status" value="1"/>
</dbReference>
<name>A0AA48HTI9_9ALTE</name>
<dbReference type="AlphaFoldDB" id="A0AA48HTI9"/>
<dbReference type="GO" id="GO:0015232">
    <property type="term" value="F:heme transmembrane transporter activity"/>
    <property type="evidence" value="ECO:0007669"/>
    <property type="project" value="InterPro"/>
</dbReference>
<reference evidence="14" key="1">
    <citation type="submission" date="2023-01" db="EMBL/GenBank/DDBJ databases">
        <title>Complete genome sequence of Planctobacterium marinum strain Dej080120_11.</title>
        <authorList>
            <person name="Ueki S."/>
            <person name="Maruyama F."/>
        </authorList>
    </citation>
    <scope>NUCLEOTIDE SEQUENCE</scope>
    <source>
        <strain evidence="14">Dej080120_11</strain>
    </source>
</reference>
<dbReference type="GO" id="GO:0017004">
    <property type="term" value="P:cytochrome complex assembly"/>
    <property type="evidence" value="ECO:0007669"/>
    <property type="project" value="UniProtKB-KW"/>
</dbReference>
<evidence type="ECO:0000256" key="7">
    <source>
        <dbReference type="ARBA" id="ARBA00022519"/>
    </source>
</evidence>
<keyword evidence="10 13" id="KW-1133">Transmembrane helix</keyword>
<evidence type="ECO:0000313" key="15">
    <source>
        <dbReference type="Proteomes" id="UP001333710"/>
    </source>
</evidence>